<dbReference type="KEGG" id="pog:Pogu_1774"/>
<name>H6Q9D3_PYROT</name>
<evidence type="ECO:0000256" key="1">
    <source>
        <dbReference type="ARBA" id="ARBA00009186"/>
    </source>
</evidence>
<keyword evidence="2" id="KW-0201">Cytochrome c-type biogenesis</keyword>
<evidence type="ECO:0000313" key="5">
    <source>
        <dbReference type="EMBL" id="AFA39801.1"/>
    </source>
</evidence>
<keyword evidence="3" id="KW-1133">Transmembrane helix</keyword>
<reference evidence="5 6" key="1">
    <citation type="journal article" date="2012" name="Stand. Genomic Sci.">
        <title>Complete genome sequence of Pyrobaculum oguniense.</title>
        <authorList>
            <person name="Bernick D.L."/>
            <person name="Karplus K."/>
            <person name="Lui L.M."/>
            <person name="Coker J.K."/>
            <person name="Murphy J.N."/>
            <person name="Chan P.P."/>
            <person name="Cozen A.E."/>
            <person name="Lowe T.M."/>
        </authorList>
    </citation>
    <scope>NUCLEOTIDE SEQUENCE [LARGE SCALE GENOMIC DNA]</scope>
    <source>
        <strain evidence="5 6">TE7</strain>
    </source>
</reference>
<feature type="transmembrane region" description="Helical" evidence="3">
    <location>
        <begin position="139"/>
        <end position="158"/>
    </location>
</feature>
<feature type="transmembrane region" description="Helical" evidence="3">
    <location>
        <begin position="411"/>
        <end position="430"/>
    </location>
</feature>
<keyword evidence="3" id="KW-0472">Membrane</keyword>
<keyword evidence="3" id="KW-0812">Transmembrane</keyword>
<dbReference type="GO" id="GO:0017004">
    <property type="term" value="P:cytochrome complex assembly"/>
    <property type="evidence" value="ECO:0007669"/>
    <property type="project" value="UniProtKB-KW"/>
</dbReference>
<evidence type="ECO:0000313" key="6">
    <source>
        <dbReference type="Proteomes" id="UP000009062"/>
    </source>
</evidence>
<gene>
    <name evidence="5" type="ordered locus">Pogu_1774</name>
</gene>
<comment type="similarity">
    <text evidence="1">Belongs to the CcmF/CycK/Ccl1/NrfE/CcsA family.</text>
</comment>
<dbReference type="Proteomes" id="UP000009062">
    <property type="component" value="Chromosome"/>
</dbReference>
<dbReference type="InterPro" id="IPR003567">
    <property type="entry name" value="Cyt_c_biogenesis"/>
</dbReference>
<dbReference type="PRINTS" id="PR01410">
    <property type="entry name" value="CCBIOGENESIS"/>
</dbReference>
<protein>
    <submittedName>
        <fullName evidence="5">Cytochrome c biogenesis factor</fullName>
    </submittedName>
</protein>
<evidence type="ECO:0000259" key="4">
    <source>
        <dbReference type="Pfam" id="PF01578"/>
    </source>
</evidence>
<feature type="transmembrane region" description="Helical" evidence="3">
    <location>
        <begin position="170"/>
        <end position="188"/>
    </location>
</feature>
<dbReference type="Pfam" id="PF01578">
    <property type="entry name" value="Cytochrom_C_asm"/>
    <property type="match status" value="1"/>
</dbReference>
<feature type="transmembrane region" description="Helical" evidence="3">
    <location>
        <begin position="257"/>
        <end position="275"/>
    </location>
</feature>
<dbReference type="EMBL" id="CP003316">
    <property type="protein sequence ID" value="AFA39801.1"/>
    <property type="molecule type" value="Genomic_DNA"/>
</dbReference>
<feature type="transmembrane region" description="Helical" evidence="3">
    <location>
        <begin position="383"/>
        <end position="399"/>
    </location>
</feature>
<sequence>MDVLYLALLAAAAALSAAATWRVKLGPAALGAITVLAGYHYAAYFAGKFDLVIVYINAALGQSPLERAAGALATIPGAVLTMVLPLAVAGVWARNRWPFAAAALLLLYAAAEKPFATVDDVFPGYSPASGMGLNPLLRSIWAVPHPVAVLAGYGLLLGGALARRLDIFKWGWWLTSLGLLLGALWSYETFGWAGYWAWDPVENALLAVWLAATAAIHLKSWGAQLATAGVLLGAVALNQGGFSALHSFVGSTPTPQILLFASAALTVLGLLRIAVPKDLGLGVAAGGMLATALVIYVVNAAPALYSATTGASIAPPAGDVFVAWLLLPLASAVYAGTAVMSIYYAGVRKWKYIVALYVLYIFVAAAVAWVYKYASESPTSTNFFIYLLWMGSATAAYYVAKSRHSTLHKALHVATLLLLIFIAASGPYAYSQSYYKLLAVDSIGARYFTLLPWPYPQSISVEKVEVVPDGRVVEIPPNAPLRNPPNYTAFVEKVGGRFALDGLNYTVVDAGGVKYVVVWGGGQKLGSIGEVPVVRVERNGTAVIFPAPLDLVEALSENPAAVERYLRCHGNRSALVPGGFIINAVLTADGKDIPLTLRFDVSGVLKGVGAVTIGVGRLEGLVGYTLLLLPPSSLEIGGPAWDLATALYVKTLIEQCNPSAALFIIERMGGRGLADLARYLHQGGSVWVVAFKPVPAATLMWATSAAVLVISFLMIIKTRRALDS</sequence>
<feature type="transmembrane region" description="Helical" evidence="3">
    <location>
        <begin position="699"/>
        <end position="716"/>
    </location>
</feature>
<feature type="transmembrane region" description="Helical" evidence="3">
    <location>
        <begin position="321"/>
        <end position="345"/>
    </location>
</feature>
<dbReference type="PANTHER" id="PTHR43653:SF4">
    <property type="entry name" value="CYTOCHROME C BIOGENESIS CCMF N-TERMINAL-LIKE MITOCHONDRIAL PROTEIN 1-RELATED"/>
    <property type="match status" value="1"/>
</dbReference>
<dbReference type="InterPro" id="IPR002541">
    <property type="entry name" value="Cyt_c_assembly"/>
</dbReference>
<dbReference type="AlphaFoldDB" id="H6Q9D3"/>
<keyword evidence="6" id="KW-1185">Reference proteome</keyword>
<dbReference type="HOGENOM" id="CLU_382045_0_0_2"/>
<feature type="transmembrane region" description="Helical" evidence="3">
    <location>
        <begin position="68"/>
        <end position="93"/>
    </location>
</feature>
<feature type="transmembrane region" description="Helical" evidence="3">
    <location>
        <begin position="352"/>
        <end position="371"/>
    </location>
</feature>
<accession>H6Q9D3</accession>
<dbReference type="PANTHER" id="PTHR43653">
    <property type="entry name" value="CYTOCHROME C ASSEMBLY PROTEIN-RELATED"/>
    <property type="match status" value="1"/>
</dbReference>
<dbReference type="GO" id="GO:0020037">
    <property type="term" value="F:heme binding"/>
    <property type="evidence" value="ECO:0007669"/>
    <property type="project" value="InterPro"/>
</dbReference>
<organism evidence="5 6">
    <name type="scientific">Pyrobaculum oguniense (strain DSM 13380 / JCM 10595 / TE7)</name>
    <dbReference type="NCBI Taxonomy" id="698757"/>
    <lineage>
        <taxon>Archaea</taxon>
        <taxon>Thermoproteota</taxon>
        <taxon>Thermoprotei</taxon>
        <taxon>Thermoproteales</taxon>
        <taxon>Thermoproteaceae</taxon>
        <taxon>Pyrobaculum</taxon>
    </lineage>
</organism>
<feature type="transmembrane region" description="Helical" evidence="3">
    <location>
        <begin position="200"/>
        <end position="218"/>
    </location>
</feature>
<evidence type="ECO:0000256" key="2">
    <source>
        <dbReference type="ARBA" id="ARBA00022748"/>
    </source>
</evidence>
<evidence type="ECO:0000256" key="3">
    <source>
        <dbReference type="SAM" id="Phobius"/>
    </source>
</evidence>
<dbReference type="GO" id="GO:0016020">
    <property type="term" value="C:membrane"/>
    <property type="evidence" value="ECO:0007669"/>
    <property type="project" value="InterPro"/>
</dbReference>
<feature type="domain" description="Cytochrome c assembly protein" evidence="4">
    <location>
        <begin position="167"/>
        <end position="235"/>
    </location>
</feature>
<dbReference type="GO" id="GO:0015232">
    <property type="term" value="F:heme transmembrane transporter activity"/>
    <property type="evidence" value="ECO:0007669"/>
    <property type="project" value="InterPro"/>
</dbReference>
<proteinExistence type="inferred from homology"/>
<feature type="transmembrane region" description="Helical" evidence="3">
    <location>
        <begin position="225"/>
        <end position="245"/>
    </location>
</feature>
<feature type="transmembrane region" description="Helical" evidence="3">
    <location>
        <begin position="282"/>
        <end position="301"/>
    </location>
</feature>
<dbReference type="eggNOG" id="arCOG00268">
    <property type="taxonomic scope" value="Archaea"/>
</dbReference>
<dbReference type="STRING" id="698757.Pogu_1774"/>